<feature type="signal peptide" evidence="1">
    <location>
        <begin position="1"/>
        <end position="21"/>
    </location>
</feature>
<keyword evidence="1" id="KW-0732">Signal</keyword>
<organism evidence="2">
    <name type="scientific">uncultured Armatimonadetes bacterium</name>
    <dbReference type="NCBI Taxonomy" id="157466"/>
    <lineage>
        <taxon>Bacteria</taxon>
        <taxon>Bacillati</taxon>
        <taxon>Armatimonadota</taxon>
        <taxon>environmental samples</taxon>
    </lineage>
</organism>
<sequence length="167" mass="18014">MHRFWALIVAAGLAALGIAGCGGSTKHDVDTGNPNGDLRAVEISPAPGAVDIGRGTTFRLSWPRGNPPSSFSVELFRYTESDEDGDQSTDVQLTDLEQPDDRFVWDLKPAGGADLENGGVYFLRLRSGSDEVEAAYIVSGYRATREVAPPDVPPGIRGAYRHEVRVR</sequence>
<gene>
    <name evidence="2" type="ORF">AVDCRST_MAG63-1916</name>
</gene>
<evidence type="ECO:0008006" key="3">
    <source>
        <dbReference type="Google" id="ProtNLM"/>
    </source>
</evidence>
<feature type="chain" id="PRO_5027123611" description="Fibronectin type-III domain-containing protein" evidence="1">
    <location>
        <begin position="22"/>
        <end position="167"/>
    </location>
</feature>
<proteinExistence type="predicted"/>
<protein>
    <recommendedName>
        <fullName evidence="3">Fibronectin type-III domain-containing protein</fullName>
    </recommendedName>
</protein>
<evidence type="ECO:0000256" key="1">
    <source>
        <dbReference type="SAM" id="SignalP"/>
    </source>
</evidence>
<dbReference type="EMBL" id="CADCTO010000246">
    <property type="protein sequence ID" value="CAA9250850.1"/>
    <property type="molecule type" value="Genomic_DNA"/>
</dbReference>
<accession>A0A6J4IIB7</accession>
<dbReference type="PROSITE" id="PS51257">
    <property type="entry name" value="PROKAR_LIPOPROTEIN"/>
    <property type="match status" value="1"/>
</dbReference>
<reference evidence="2" key="1">
    <citation type="submission" date="2020-02" db="EMBL/GenBank/DDBJ databases">
        <authorList>
            <person name="Meier V. D."/>
        </authorList>
    </citation>
    <scope>NUCLEOTIDE SEQUENCE</scope>
    <source>
        <strain evidence="2">AVDCRST_MAG63</strain>
    </source>
</reference>
<evidence type="ECO:0000313" key="2">
    <source>
        <dbReference type="EMBL" id="CAA9250850.1"/>
    </source>
</evidence>
<name>A0A6J4IIB7_9BACT</name>
<dbReference type="AlphaFoldDB" id="A0A6J4IIB7"/>